<dbReference type="InterPro" id="IPR036397">
    <property type="entry name" value="RNaseH_sf"/>
</dbReference>
<evidence type="ECO:0000256" key="1">
    <source>
        <dbReference type="SAM" id="MobiDB-lite"/>
    </source>
</evidence>
<dbReference type="GeneID" id="106553689"/>
<dbReference type="PANTHER" id="PTHR37984:SF12">
    <property type="entry name" value="RIBONUCLEASE H"/>
    <property type="match status" value="1"/>
</dbReference>
<reference evidence="4" key="1">
    <citation type="submission" date="2025-08" db="UniProtKB">
        <authorList>
            <consortium name="RefSeq"/>
        </authorList>
    </citation>
    <scope>IDENTIFICATION</scope>
    <source>
        <tissue evidence="4">Skeletal muscle</tissue>
    </source>
</reference>
<dbReference type="Proteomes" id="UP000504617">
    <property type="component" value="Unplaced"/>
</dbReference>
<feature type="region of interest" description="Disordered" evidence="1">
    <location>
        <begin position="208"/>
        <end position="330"/>
    </location>
</feature>
<dbReference type="PANTHER" id="PTHR37984">
    <property type="entry name" value="PROTEIN CBG26694"/>
    <property type="match status" value="1"/>
</dbReference>
<sequence length="330" mass="36018">MPGLWYIITTHGLPDVIVSDNGPQFTSTTFQEFLAEQGIRHAATAPYHPASNGRAERAVRSAKEALGRMDQGDWQERVAAYLLSQHSTPCPTTNKSPAELLMGRRLRTPLDRLHPLYAGDLPSNLGALPSHTFKLGDPVWARSFSGDPRWVPATITALTGPCSFRAGLADGTQWRRHLDQLRRRLPAEADGPSLSDTRSQRELPLMTFSPTDCLHSGNGGQADFSDRRASSGYSFPRSPYRDSESTSQPDCRGPLSDTPVATETPPWTNGHWARGPGPAPSLGAAPQTHRPATDTPPPAVSPSTKTAGELRRSGRERHRPTYLQDYVCPS</sequence>
<dbReference type="RefSeq" id="XP_013927715.1">
    <property type="nucleotide sequence ID" value="XM_014072240.1"/>
</dbReference>
<gene>
    <name evidence="4" type="primary">LOC106553689</name>
</gene>
<dbReference type="KEGG" id="tsr:106553689"/>
<dbReference type="InterPro" id="IPR012337">
    <property type="entry name" value="RNaseH-like_sf"/>
</dbReference>
<dbReference type="PROSITE" id="PS50994">
    <property type="entry name" value="INTEGRASE"/>
    <property type="match status" value="1"/>
</dbReference>
<feature type="domain" description="Integrase catalytic" evidence="2">
    <location>
        <begin position="1"/>
        <end position="117"/>
    </location>
</feature>
<dbReference type="Pfam" id="PF00665">
    <property type="entry name" value="rve"/>
    <property type="match status" value="1"/>
</dbReference>
<dbReference type="OrthoDB" id="9359997at2759"/>
<organism evidence="3 4">
    <name type="scientific">Thamnophis sirtalis</name>
    <dbReference type="NCBI Taxonomy" id="35019"/>
    <lineage>
        <taxon>Eukaryota</taxon>
        <taxon>Metazoa</taxon>
        <taxon>Chordata</taxon>
        <taxon>Craniata</taxon>
        <taxon>Vertebrata</taxon>
        <taxon>Euteleostomi</taxon>
        <taxon>Lepidosauria</taxon>
        <taxon>Squamata</taxon>
        <taxon>Bifurcata</taxon>
        <taxon>Unidentata</taxon>
        <taxon>Episquamata</taxon>
        <taxon>Toxicofera</taxon>
        <taxon>Serpentes</taxon>
        <taxon>Colubroidea</taxon>
        <taxon>Colubridae</taxon>
        <taxon>Natricinae</taxon>
        <taxon>Thamnophis</taxon>
    </lineage>
</organism>
<dbReference type="Gene3D" id="3.30.420.10">
    <property type="entry name" value="Ribonuclease H-like superfamily/Ribonuclease H"/>
    <property type="match status" value="1"/>
</dbReference>
<dbReference type="SUPFAM" id="SSF53098">
    <property type="entry name" value="Ribonuclease H-like"/>
    <property type="match status" value="1"/>
</dbReference>
<evidence type="ECO:0000313" key="4">
    <source>
        <dbReference type="RefSeq" id="XP_013927715.1"/>
    </source>
</evidence>
<dbReference type="AlphaFoldDB" id="A0A6I9YVT6"/>
<accession>A0A6I9YVT6</accession>
<proteinExistence type="predicted"/>
<dbReference type="GO" id="GO:0003676">
    <property type="term" value="F:nucleic acid binding"/>
    <property type="evidence" value="ECO:0007669"/>
    <property type="project" value="InterPro"/>
</dbReference>
<dbReference type="GO" id="GO:0015074">
    <property type="term" value="P:DNA integration"/>
    <property type="evidence" value="ECO:0007669"/>
    <property type="project" value="InterPro"/>
</dbReference>
<name>A0A6I9YVT6_9SAUR</name>
<feature type="compositionally biased region" description="Low complexity" evidence="1">
    <location>
        <begin position="273"/>
        <end position="286"/>
    </location>
</feature>
<protein>
    <submittedName>
        <fullName evidence="4">Uncharacterized protein K02A2.6-like</fullName>
    </submittedName>
</protein>
<evidence type="ECO:0000259" key="2">
    <source>
        <dbReference type="PROSITE" id="PS50994"/>
    </source>
</evidence>
<evidence type="ECO:0000313" key="3">
    <source>
        <dbReference type="Proteomes" id="UP000504617"/>
    </source>
</evidence>
<dbReference type="InterPro" id="IPR001584">
    <property type="entry name" value="Integrase_cat-core"/>
</dbReference>
<dbReference type="InterPro" id="IPR050951">
    <property type="entry name" value="Retrovirus_Pol_polyprotein"/>
</dbReference>
<keyword evidence="3" id="KW-1185">Reference proteome</keyword>